<sequence>MAGGLAAVRGEGGAVQDVDDVGEDVGWEGGNGGRTAGFAGFGGDAEWLDSTSVDIEEKAATEKRTSEEAISGFRETL</sequence>
<dbReference type="Proteomes" id="UP001234297">
    <property type="component" value="Chromosome 4"/>
</dbReference>
<keyword evidence="2" id="KW-1185">Reference proteome</keyword>
<evidence type="ECO:0000313" key="2">
    <source>
        <dbReference type="Proteomes" id="UP001234297"/>
    </source>
</evidence>
<organism evidence="1 2">
    <name type="scientific">Persea americana</name>
    <name type="common">Avocado</name>
    <dbReference type="NCBI Taxonomy" id="3435"/>
    <lineage>
        <taxon>Eukaryota</taxon>
        <taxon>Viridiplantae</taxon>
        <taxon>Streptophyta</taxon>
        <taxon>Embryophyta</taxon>
        <taxon>Tracheophyta</taxon>
        <taxon>Spermatophyta</taxon>
        <taxon>Magnoliopsida</taxon>
        <taxon>Magnoliidae</taxon>
        <taxon>Laurales</taxon>
        <taxon>Lauraceae</taxon>
        <taxon>Persea</taxon>
    </lineage>
</organism>
<name>A0ACC2K8M5_PERAE</name>
<protein>
    <submittedName>
        <fullName evidence="1">Uncharacterized protein</fullName>
    </submittedName>
</protein>
<reference evidence="1 2" key="1">
    <citation type="journal article" date="2022" name="Hortic Res">
        <title>A haplotype resolved chromosomal level avocado genome allows analysis of novel avocado genes.</title>
        <authorList>
            <person name="Nath O."/>
            <person name="Fletcher S.J."/>
            <person name="Hayward A."/>
            <person name="Shaw L.M."/>
            <person name="Masouleh A.K."/>
            <person name="Furtado A."/>
            <person name="Henry R.J."/>
            <person name="Mitter N."/>
        </authorList>
    </citation>
    <scope>NUCLEOTIDE SEQUENCE [LARGE SCALE GENOMIC DNA]</scope>
    <source>
        <strain evidence="2">cv. Hass</strain>
    </source>
</reference>
<gene>
    <name evidence="1" type="ORF">MRB53_013671</name>
</gene>
<comment type="caution">
    <text evidence="1">The sequence shown here is derived from an EMBL/GenBank/DDBJ whole genome shotgun (WGS) entry which is preliminary data.</text>
</comment>
<proteinExistence type="predicted"/>
<dbReference type="EMBL" id="CM056812">
    <property type="protein sequence ID" value="KAJ8617485.1"/>
    <property type="molecule type" value="Genomic_DNA"/>
</dbReference>
<evidence type="ECO:0000313" key="1">
    <source>
        <dbReference type="EMBL" id="KAJ8617485.1"/>
    </source>
</evidence>
<accession>A0ACC2K8M5</accession>